<feature type="non-terminal residue" evidence="1">
    <location>
        <position position="1"/>
    </location>
</feature>
<organism evidence="1 2">
    <name type="scientific">Allacma fusca</name>
    <dbReference type="NCBI Taxonomy" id="39272"/>
    <lineage>
        <taxon>Eukaryota</taxon>
        <taxon>Metazoa</taxon>
        <taxon>Ecdysozoa</taxon>
        <taxon>Arthropoda</taxon>
        <taxon>Hexapoda</taxon>
        <taxon>Collembola</taxon>
        <taxon>Symphypleona</taxon>
        <taxon>Sminthuridae</taxon>
        <taxon>Allacma</taxon>
    </lineage>
</organism>
<dbReference type="Proteomes" id="UP000708208">
    <property type="component" value="Unassembled WGS sequence"/>
</dbReference>
<accession>A0A8J2K2T6</accession>
<reference evidence="1" key="1">
    <citation type="submission" date="2021-06" db="EMBL/GenBank/DDBJ databases">
        <authorList>
            <person name="Hodson N. C."/>
            <person name="Mongue J. A."/>
            <person name="Jaron S. K."/>
        </authorList>
    </citation>
    <scope>NUCLEOTIDE SEQUENCE</scope>
</reference>
<sequence length="74" mass="8436">MLAIEVMLFIRGGEACVYGCDVEQRGVKYIITALLEREVSTIVSFHRQWIIDTMIILKTLAIPVIFAVRLQIVK</sequence>
<protein>
    <submittedName>
        <fullName evidence="1">Uncharacterized protein</fullName>
    </submittedName>
</protein>
<dbReference type="AlphaFoldDB" id="A0A8J2K2T6"/>
<evidence type="ECO:0000313" key="1">
    <source>
        <dbReference type="EMBL" id="CAG7728533.1"/>
    </source>
</evidence>
<dbReference type="EMBL" id="CAJVCH010164953">
    <property type="protein sequence ID" value="CAG7728533.1"/>
    <property type="molecule type" value="Genomic_DNA"/>
</dbReference>
<gene>
    <name evidence="1" type="ORF">AFUS01_LOCUS17304</name>
</gene>
<proteinExistence type="predicted"/>
<evidence type="ECO:0000313" key="2">
    <source>
        <dbReference type="Proteomes" id="UP000708208"/>
    </source>
</evidence>
<name>A0A8J2K2T6_9HEXA</name>
<comment type="caution">
    <text evidence="1">The sequence shown here is derived from an EMBL/GenBank/DDBJ whole genome shotgun (WGS) entry which is preliminary data.</text>
</comment>
<keyword evidence="2" id="KW-1185">Reference proteome</keyword>